<dbReference type="Gene3D" id="1.25.40.10">
    <property type="entry name" value="Tetratricopeptide repeat domain"/>
    <property type="match status" value="1"/>
</dbReference>
<dbReference type="AlphaFoldDB" id="A0A377G7Y8"/>
<evidence type="ECO:0000313" key="2">
    <source>
        <dbReference type="Proteomes" id="UP000254554"/>
    </source>
</evidence>
<dbReference type="SUPFAM" id="SSF48452">
    <property type="entry name" value="TPR-like"/>
    <property type="match status" value="1"/>
</dbReference>
<dbReference type="RefSeq" id="WP_010653046.1">
    <property type="nucleotide sequence ID" value="NZ_JAPHOO010000001.1"/>
</dbReference>
<dbReference type="InterPro" id="IPR011990">
    <property type="entry name" value="TPR-like_helical_dom_sf"/>
</dbReference>
<keyword evidence="2" id="KW-1185">Reference proteome</keyword>
<dbReference type="OrthoDB" id="5650036at2"/>
<sequence>MEEKRELAKLKIKRAHQLERKQAAKEKIIEEYGQGITIYLQISEKTPDDLHALTEAYYSLATFYFNLKEYVKAGECYLEGIKNLLHTKLNDDSYRKLTELYINLSDACYESMKQHAGNEAMTNAIKAFGLIQNKTPEEQKIGDPVINFKQFHDFYERELSTDTYLESSKFANHEYLLSEGQLVRQQEALLEQFETISLKEIQQIDTSIEGMLSQLSLAAEKNPFNPVLLDKTPSDAAYRSMAMQLLSRAKNLVQNQFIRETIETYKQVIKVLEAIKDPQTSDGQIMNHLQQQIEYLQRKPNTHQASSPLNQVPVSQTGMGFFSQAMDNDFEMKDDEYTLNL</sequence>
<reference evidence="1 2" key="1">
    <citation type="submission" date="2018-06" db="EMBL/GenBank/DDBJ databases">
        <authorList>
            <consortium name="Pathogen Informatics"/>
            <person name="Doyle S."/>
        </authorList>
    </citation>
    <scope>NUCLEOTIDE SEQUENCE [LARGE SCALE GENOMIC DNA]</scope>
    <source>
        <strain evidence="1 2">NCTC11370</strain>
    </source>
</reference>
<accession>A0A377G7Y8</accession>
<dbReference type="Proteomes" id="UP000254554">
    <property type="component" value="Unassembled WGS sequence"/>
</dbReference>
<name>A0A377G7Y8_9GAMM</name>
<protein>
    <submittedName>
        <fullName evidence="1">Uncharacterized protein</fullName>
    </submittedName>
</protein>
<dbReference type="GeneID" id="93292575"/>
<evidence type="ECO:0000313" key="1">
    <source>
        <dbReference type="EMBL" id="STO20749.1"/>
    </source>
</evidence>
<dbReference type="STRING" id="1094715.GCA_000236165_01613"/>
<dbReference type="EMBL" id="UGGT01000001">
    <property type="protein sequence ID" value="STO20749.1"/>
    <property type="molecule type" value="Genomic_DNA"/>
</dbReference>
<proteinExistence type="predicted"/>
<gene>
    <name evidence="1" type="ORF">NCTC11370_00808</name>
</gene>
<organism evidence="1 2">
    <name type="scientific">Fluoribacter dumoffii</name>
    <dbReference type="NCBI Taxonomy" id="463"/>
    <lineage>
        <taxon>Bacteria</taxon>
        <taxon>Pseudomonadati</taxon>
        <taxon>Pseudomonadota</taxon>
        <taxon>Gammaproteobacteria</taxon>
        <taxon>Legionellales</taxon>
        <taxon>Legionellaceae</taxon>
        <taxon>Fluoribacter</taxon>
    </lineage>
</organism>